<evidence type="ECO:0000256" key="1">
    <source>
        <dbReference type="ARBA" id="ARBA00004651"/>
    </source>
</evidence>
<keyword evidence="2" id="KW-1003">Cell membrane</keyword>
<dbReference type="Pfam" id="PF13440">
    <property type="entry name" value="Polysacc_synt_3"/>
    <property type="match status" value="1"/>
</dbReference>
<gene>
    <name evidence="7" type="ORF">AAG747_26945</name>
</gene>
<reference evidence="7 8" key="1">
    <citation type="submission" date="2024-04" db="EMBL/GenBank/DDBJ databases">
        <title>Novel genus in family Flammeovirgaceae.</title>
        <authorList>
            <person name="Nguyen T.H."/>
            <person name="Vuong T.Q."/>
            <person name="Le H."/>
            <person name="Kim S.-G."/>
        </authorList>
    </citation>
    <scope>NUCLEOTIDE SEQUENCE [LARGE SCALE GENOMIC DNA]</scope>
    <source>
        <strain evidence="7 8">JCM 23209</strain>
    </source>
</reference>
<dbReference type="EMBL" id="JBDKWZ010000024">
    <property type="protein sequence ID" value="MEN7551581.1"/>
    <property type="molecule type" value="Genomic_DNA"/>
</dbReference>
<dbReference type="PANTHER" id="PTHR30250">
    <property type="entry name" value="PST FAMILY PREDICTED COLANIC ACID TRANSPORTER"/>
    <property type="match status" value="1"/>
</dbReference>
<keyword evidence="8" id="KW-1185">Reference proteome</keyword>
<dbReference type="CDD" id="cd13128">
    <property type="entry name" value="MATE_Wzx_like"/>
    <property type="match status" value="1"/>
</dbReference>
<evidence type="ECO:0000313" key="7">
    <source>
        <dbReference type="EMBL" id="MEN7551581.1"/>
    </source>
</evidence>
<dbReference type="GO" id="GO:0005886">
    <property type="term" value="C:plasma membrane"/>
    <property type="evidence" value="ECO:0007669"/>
    <property type="project" value="UniProtKB-SubCell"/>
</dbReference>
<feature type="transmembrane region" description="Helical" evidence="6">
    <location>
        <begin position="44"/>
        <end position="64"/>
    </location>
</feature>
<dbReference type="InterPro" id="IPR050833">
    <property type="entry name" value="Poly_Biosynth_Transport"/>
</dbReference>
<keyword evidence="3 6" id="KW-0812">Transmembrane</keyword>
<sequence length="446" mass="50038">MKALRESYWIKSGLFSSFERASIMGFGFLTFFLLVRSLEKETMGVWVLFTMVTAIVDQVRNGFIRNPLIKLFITASKQEQKIVESASLLLNVLLSITIAGLLYMGAGGLSSIWKAPALPQLFQIYIGTSLAMVCFSHLEAMQHVHMSFKGASFSHFVQKGTFFIYVLYCFLGKETIELSTLAYAQLVSIVLGSLVSWLFAHPYLSYSFRVQSTWLKQLFHYGKYTFGTNIGSMFMRNIDGWMLGGLLSPAAVPIYNTAIRITNLFEVPTTSLANVAFPKAVEKIKQEGLSAAKTMYEKSVGYILAMVLPFVLISSLFAKQIILLTAGREYLEAVPILQVTLFTGLVIPFNRQFGVILDAIGKARVNMLFVLGDALVNTALNYYLIGQWGILGAALATLSTFTLSWMIRQVYLQKYLKINILNCMRYGRECYRFALKLLQQKTLAAK</sequence>
<dbReference type="RefSeq" id="WP_346824361.1">
    <property type="nucleotide sequence ID" value="NZ_JBDKWZ010000024.1"/>
</dbReference>
<feature type="transmembrane region" description="Helical" evidence="6">
    <location>
        <begin position="85"/>
        <end position="105"/>
    </location>
</feature>
<comment type="caution">
    <text evidence="7">The sequence shown here is derived from an EMBL/GenBank/DDBJ whole genome shotgun (WGS) entry which is preliminary data.</text>
</comment>
<evidence type="ECO:0000256" key="5">
    <source>
        <dbReference type="ARBA" id="ARBA00023136"/>
    </source>
</evidence>
<dbReference type="PANTHER" id="PTHR30250:SF11">
    <property type="entry name" value="O-ANTIGEN TRANSPORTER-RELATED"/>
    <property type="match status" value="1"/>
</dbReference>
<feature type="transmembrane region" description="Helical" evidence="6">
    <location>
        <begin position="150"/>
        <end position="168"/>
    </location>
</feature>
<name>A0AAW9SEX2_9BACT</name>
<keyword evidence="5 6" id="KW-0472">Membrane</keyword>
<feature type="transmembrane region" description="Helical" evidence="6">
    <location>
        <begin position="117"/>
        <end position="138"/>
    </location>
</feature>
<organism evidence="7 8">
    <name type="scientific">Rapidithrix thailandica</name>
    <dbReference type="NCBI Taxonomy" id="413964"/>
    <lineage>
        <taxon>Bacteria</taxon>
        <taxon>Pseudomonadati</taxon>
        <taxon>Bacteroidota</taxon>
        <taxon>Cytophagia</taxon>
        <taxon>Cytophagales</taxon>
        <taxon>Flammeovirgaceae</taxon>
        <taxon>Rapidithrix</taxon>
    </lineage>
</organism>
<comment type="subcellular location">
    <subcellularLocation>
        <location evidence="1">Cell membrane</location>
        <topology evidence="1">Multi-pass membrane protein</topology>
    </subcellularLocation>
</comment>
<proteinExistence type="predicted"/>
<feature type="transmembrane region" description="Helical" evidence="6">
    <location>
        <begin position="180"/>
        <end position="200"/>
    </location>
</feature>
<evidence type="ECO:0000313" key="8">
    <source>
        <dbReference type="Proteomes" id="UP001403385"/>
    </source>
</evidence>
<feature type="transmembrane region" description="Helical" evidence="6">
    <location>
        <begin position="300"/>
        <end position="322"/>
    </location>
</feature>
<evidence type="ECO:0000256" key="3">
    <source>
        <dbReference type="ARBA" id="ARBA00022692"/>
    </source>
</evidence>
<evidence type="ECO:0000256" key="4">
    <source>
        <dbReference type="ARBA" id="ARBA00022989"/>
    </source>
</evidence>
<keyword evidence="4 6" id="KW-1133">Transmembrane helix</keyword>
<dbReference type="AlphaFoldDB" id="A0AAW9SEX2"/>
<dbReference type="Proteomes" id="UP001403385">
    <property type="component" value="Unassembled WGS sequence"/>
</dbReference>
<evidence type="ECO:0000256" key="2">
    <source>
        <dbReference type="ARBA" id="ARBA00022475"/>
    </source>
</evidence>
<feature type="transmembrane region" description="Helical" evidence="6">
    <location>
        <begin position="390"/>
        <end position="407"/>
    </location>
</feature>
<protein>
    <submittedName>
        <fullName evidence="7">Flippase</fullName>
    </submittedName>
</protein>
<accession>A0AAW9SEX2</accession>
<evidence type="ECO:0000256" key="6">
    <source>
        <dbReference type="SAM" id="Phobius"/>
    </source>
</evidence>
<feature type="transmembrane region" description="Helical" evidence="6">
    <location>
        <begin position="21"/>
        <end position="38"/>
    </location>
</feature>